<accession>A0A840J7R2</accession>
<dbReference type="AlphaFoldDB" id="A0A840J7R2"/>
<organism evidence="1 2">
    <name type="scientific">Amycolatopsis jiangsuensis</name>
    <dbReference type="NCBI Taxonomy" id="1181879"/>
    <lineage>
        <taxon>Bacteria</taxon>
        <taxon>Bacillati</taxon>
        <taxon>Actinomycetota</taxon>
        <taxon>Actinomycetes</taxon>
        <taxon>Pseudonocardiales</taxon>
        <taxon>Pseudonocardiaceae</taxon>
        <taxon>Amycolatopsis</taxon>
    </lineage>
</organism>
<name>A0A840J7R2_9PSEU</name>
<dbReference type="Proteomes" id="UP000581769">
    <property type="component" value="Unassembled WGS sequence"/>
</dbReference>
<proteinExistence type="predicted"/>
<dbReference type="InterPro" id="IPR029058">
    <property type="entry name" value="AB_hydrolase_fold"/>
</dbReference>
<dbReference type="SUPFAM" id="SSF53474">
    <property type="entry name" value="alpha/beta-Hydrolases"/>
    <property type="match status" value="1"/>
</dbReference>
<dbReference type="Gene3D" id="3.40.50.1820">
    <property type="entry name" value="alpha/beta hydrolase"/>
    <property type="match status" value="1"/>
</dbReference>
<comment type="caution">
    <text evidence="1">The sequence shown here is derived from an EMBL/GenBank/DDBJ whole genome shotgun (WGS) entry which is preliminary data.</text>
</comment>
<evidence type="ECO:0000313" key="1">
    <source>
        <dbReference type="EMBL" id="MBB4689645.1"/>
    </source>
</evidence>
<keyword evidence="2" id="KW-1185">Reference proteome</keyword>
<dbReference type="EMBL" id="JACHMG010000001">
    <property type="protein sequence ID" value="MBB4689645.1"/>
    <property type="molecule type" value="Genomic_DNA"/>
</dbReference>
<protein>
    <submittedName>
        <fullName evidence="1">Pimeloyl-ACP methyl ester carboxylesterase</fullName>
    </submittedName>
</protein>
<reference evidence="1 2" key="1">
    <citation type="submission" date="2020-08" db="EMBL/GenBank/DDBJ databases">
        <title>Sequencing the genomes of 1000 actinobacteria strains.</title>
        <authorList>
            <person name="Klenk H.-P."/>
        </authorList>
    </citation>
    <scope>NUCLEOTIDE SEQUENCE [LARGE SCALE GENOMIC DNA]</scope>
    <source>
        <strain evidence="1 2">DSM 45859</strain>
    </source>
</reference>
<sequence length="63" mass="6874">MWEEQVCALGTAGIRVVAPDQRGYSPGVRPEKASEYGVEQISDDALTMAKALAWRNLHLASND</sequence>
<dbReference type="RefSeq" id="WP_184784139.1">
    <property type="nucleotide sequence ID" value="NZ_JACHMG010000001.1"/>
</dbReference>
<evidence type="ECO:0000313" key="2">
    <source>
        <dbReference type="Proteomes" id="UP000581769"/>
    </source>
</evidence>
<gene>
    <name evidence="1" type="ORF">BJY18_007130</name>
</gene>